<comment type="function">
    <text evidence="8">Catalyzes the ATP-dependent amidation of deamido-NAD to form NAD. Uses ammonia as a nitrogen source.</text>
</comment>
<feature type="binding site" evidence="8">
    <location>
        <begin position="51"/>
        <end position="58"/>
    </location>
    <ligand>
        <name>ATP</name>
        <dbReference type="ChEBI" id="CHEBI:30616"/>
    </ligand>
</feature>
<evidence type="ECO:0000256" key="8">
    <source>
        <dbReference type="HAMAP-Rule" id="MF_00193"/>
    </source>
</evidence>
<keyword evidence="6 8" id="KW-0460">Magnesium</keyword>
<dbReference type="FunFam" id="3.40.50.620:FF:000106">
    <property type="entry name" value="Glutamine-dependent NAD(+) synthetase"/>
    <property type="match status" value="1"/>
</dbReference>
<comment type="similarity">
    <text evidence="1 8 9">Belongs to the NAD synthetase family.</text>
</comment>
<evidence type="ECO:0000256" key="6">
    <source>
        <dbReference type="ARBA" id="ARBA00022842"/>
    </source>
</evidence>
<feature type="binding site" evidence="8">
    <location>
        <position position="208"/>
    </location>
    <ligand>
        <name>ATP</name>
        <dbReference type="ChEBI" id="CHEBI:30616"/>
    </ligand>
</feature>
<dbReference type="AlphaFoldDB" id="A0ABD5XYW1"/>
<comment type="caution">
    <text evidence="13">The sequence shown here is derived from an EMBL/GenBank/DDBJ whole genome shotgun (WGS) entry which is preliminary data.</text>
</comment>
<evidence type="ECO:0000256" key="1">
    <source>
        <dbReference type="ARBA" id="ARBA00005859"/>
    </source>
</evidence>
<evidence type="ECO:0000256" key="7">
    <source>
        <dbReference type="ARBA" id="ARBA00023027"/>
    </source>
</evidence>
<feature type="binding site" evidence="8">
    <location>
        <position position="57"/>
    </location>
    <ligand>
        <name>Mg(2+)</name>
        <dbReference type="ChEBI" id="CHEBI:18420"/>
    </ligand>
</feature>
<feature type="binding site" evidence="8">
    <location>
        <position position="162"/>
    </location>
    <ligand>
        <name>Mg(2+)</name>
        <dbReference type="ChEBI" id="CHEBI:18420"/>
    </ligand>
</feature>
<comment type="subunit">
    <text evidence="8">Homodimer.</text>
</comment>
<evidence type="ECO:0000256" key="10">
    <source>
        <dbReference type="RuleBase" id="RU003812"/>
    </source>
</evidence>
<evidence type="ECO:0000313" key="14">
    <source>
        <dbReference type="Proteomes" id="UP001596432"/>
    </source>
</evidence>
<accession>A0ABD5XYW1</accession>
<dbReference type="GeneID" id="78820650"/>
<feature type="binding site" evidence="8">
    <location>
        <position position="177"/>
    </location>
    <ligand>
        <name>deamido-NAD(+)</name>
        <dbReference type="ChEBI" id="CHEBI:58437"/>
        <note>ligand shared between two neighboring subunits</note>
    </ligand>
</feature>
<dbReference type="InterPro" id="IPR022310">
    <property type="entry name" value="NAD/GMP_synthase"/>
</dbReference>
<dbReference type="GO" id="GO:0008795">
    <property type="term" value="F:NAD+ synthase activity"/>
    <property type="evidence" value="ECO:0007669"/>
    <property type="project" value="UniProtKB-UniRule"/>
</dbReference>
<protein>
    <recommendedName>
        <fullName evidence="8 10">NH(3)-dependent NAD(+) synthetase</fullName>
        <ecNumber evidence="8 10">6.3.1.5</ecNumber>
    </recommendedName>
</protein>
<keyword evidence="2 8" id="KW-0436">Ligase</keyword>
<dbReference type="SUPFAM" id="SSF52402">
    <property type="entry name" value="Adenine nucleotide alpha hydrolases-like"/>
    <property type="match status" value="1"/>
</dbReference>
<keyword evidence="14" id="KW-1185">Reference proteome</keyword>
<dbReference type="GO" id="GO:0009435">
    <property type="term" value="P:NAD+ biosynthetic process"/>
    <property type="evidence" value="ECO:0007669"/>
    <property type="project" value="UniProtKB-UniRule"/>
</dbReference>
<feature type="binding site" description="in other chain" evidence="8">
    <location>
        <position position="137"/>
    </location>
    <ligand>
        <name>deamido-NAD(+)</name>
        <dbReference type="ChEBI" id="CHEBI:58437"/>
        <note>ligand shared between two neighboring subunits</note>
    </ligand>
</feature>
<evidence type="ECO:0000256" key="9">
    <source>
        <dbReference type="RuleBase" id="RU003811"/>
    </source>
</evidence>
<dbReference type="GO" id="GO:0046872">
    <property type="term" value="F:metal ion binding"/>
    <property type="evidence" value="ECO:0007669"/>
    <property type="project" value="UniProtKB-KW"/>
</dbReference>
<dbReference type="NCBIfam" id="TIGR00552">
    <property type="entry name" value="nadE"/>
    <property type="match status" value="1"/>
</dbReference>
<keyword evidence="5 8" id="KW-0067">ATP-binding</keyword>
<evidence type="ECO:0000256" key="3">
    <source>
        <dbReference type="ARBA" id="ARBA00022723"/>
    </source>
</evidence>
<evidence type="ECO:0000256" key="5">
    <source>
        <dbReference type="ARBA" id="ARBA00022840"/>
    </source>
</evidence>
<keyword evidence="4 8" id="KW-0547">Nucleotide-binding</keyword>
<dbReference type="InterPro" id="IPR003694">
    <property type="entry name" value="NAD_synthase"/>
</dbReference>
<dbReference type="InterPro" id="IPR014729">
    <property type="entry name" value="Rossmann-like_a/b/a_fold"/>
</dbReference>
<dbReference type="GO" id="GO:0005524">
    <property type="term" value="F:ATP binding"/>
    <property type="evidence" value="ECO:0007669"/>
    <property type="project" value="UniProtKB-UniRule"/>
</dbReference>
<sequence>MLSNHSGTEAEREGEPGFLTDSDELEAIREEAVAFIKDTVTEANARGVVVGLSGGIDSTLTANLAVQALGSERVLGLGLPAHTDADNVQEARTMAEGLGIEFREVDLRPLLDVFEDHVAAAVAPSGGRREIGNVAARLRMCALYYAANARSYLVCGTANRSELLLGYFTKYGDGGADLFPLGDLYKTEVQALAQHVGVPRRIIAKEPTADLWAGQTDAEDLGARYSDIDPVLRRVVDRSERVENAVEALDVDPETAETVAELYVGSLHKRAVPPTPGIDDRGGDGGGSHPLHLAAMANGL</sequence>
<comment type="catalytic activity">
    <reaction evidence="8 10">
        <text>deamido-NAD(+) + NH4(+) + ATP = AMP + diphosphate + NAD(+) + H(+)</text>
        <dbReference type="Rhea" id="RHEA:21188"/>
        <dbReference type="ChEBI" id="CHEBI:15378"/>
        <dbReference type="ChEBI" id="CHEBI:28938"/>
        <dbReference type="ChEBI" id="CHEBI:30616"/>
        <dbReference type="ChEBI" id="CHEBI:33019"/>
        <dbReference type="ChEBI" id="CHEBI:57540"/>
        <dbReference type="ChEBI" id="CHEBI:58437"/>
        <dbReference type="ChEBI" id="CHEBI:456215"/>
        <dbReference type="EC" id="6.3.1.5"/>
    </reaction>
</comment>
<keyword evidence="3 8" id="KW-0479">Metal-binding</keyword>
<evidence type="ECO:0000256" key="11">
    <source>
        <dbReference type="SAM" id="MobiDB-lite"/>
    </source>
</evidence>
<feature type="domain" description="NAD/GMP synthase" evidence="12">
    <location>
        <begin position="30"/>
        <end position="273"/>
    </location>
</feature>
<feature type="binding site" description="in other chain" evidence="8">
    <location>
        <begin position="268"/>
        <end position="269"/>
    </location>
    <ligand>
        <name>deamido-NAD(+)</name>
        <dbReference type="ChEBI" id="CHEBI:58437"/>
        <note>ligand shared between two neighboring subunits</note>
    </ligand>
</feature>
<dbReference type="EC" id="6.3.1.5" evidence="8 10"/>
<feature type="region of interest" description="Disordered" evidence="11">
    <location>
        <begin position="1"/>
        <end position="20"/>
    </location>
</feature>
<dbReference type="Proteomes" id="UP001596432">
    <property type="component" value="Unassembled WGS sequence"/>
</dbReference>
<dbReference type="RefSeq" id="WP_274325920.1">
    <property type="nucleotide sequence ID" value="NZ_CP118158.1"/>
</dbReference>
<feature type="binding site" description="in other chain" evidence="8">
    <location>
        <position position="170"/>
    </location>
    <ligand>
        <name>deamido-NAD(+)</name>
        <dbReference type="ChEBI" id="CHEBI:58437"/>
        <note>ligand shared between two neighboring subunits</note>
    </ligand>
</feature>
<reference evidence="13 14" key="1">
    <citation type="journal article" date="2019" name="Int. J. Syst. Evol. Microbiol.">
        <title>The Global Catalogue of Microorganisms (GCM) 10K type strain sequencing project: providing services to taxonomists for standard genome sequencing and annotation.</title>
        <authorList>
            <consortium name="The Broad Institute Genomics Platform"/>
            <consortium name="The Broad Institute Genome Sequencing Center for Infectious Disease"/>
            <person name="Wu L."/>
            <person name="Ma J."/>
        </authorList>
    </citation>
    <scope>NUCLEOTIDE SEQUENCE [LARGE SCALE GENOMIC DNA]</scope>
    <source>
        <strain evidence="13 14">XZYJT29</strain>
    </source>
</reference>
<evidence type="ECO:0000256" key="4">
    <source>
        <dbReference type="ARBA" id="ARBA00022741"/>
    </source>
</evidence>
<dbReference type="PANTHER" id="PTHR23090">
    <property type="entry name" value="NH 3 /GLUTAMINE-DEPENDENT NAD + SYNTHETASE"/>
    <property type="match status" value="1"/>
</dbReference>
<feature type="binding site" evidence="8">
    <location>
        <position position="157"/>
    </location>
    <ligand>
        <name>ATP</name>
        <dbReference type="ChEBI" id="CHEBI:30616"/>
    </ligand>
</feature>
<comment type="pathway">
    <text evidence="8">Cofactor biosynthesis; NAD(+) biosynthesis; NAD(+) from deamido-NAD(+) (ammonia route): step 1/1.</text>
</comment>
<dbReference type="Gene3D" id="3.40.50.620">
    <property type="entry name" value="HUPs"/>
    <property type="match status" value="1"/>
</dbReference>
<dbReference type="PANTHER" id="PTHR23090:SF9">
    <property type="entry name" value="GLUTAMINE-DEPENDENT NAD(+) SYNTHETASE"/>
    <property type="match status" value="1"/>
</dbReference>
<dbReference type="Pfam" id="PF02540">
    <property type="entry name" value="NAD_synthase"/>
    <property type="match status" value="1"/>
</dbReference>
<dbReference type="NCBIfam" id="NF010587">
    <property type="entry name" value="PRK13980.1"/>
    <property type="match status" value="1"/>
</dbReference>
<evidence type="ECO:0000256" key="2">
    <source>
        <dbReference type="ARBA" id="ARBA00022598"/>
    </source>
</evidence>
<evidence type="ECO:0000259" key="12">
    <source>
        <dbReference type="Pfam" id="PF02540"/>
    </source>
</evidence>
<dbReference type="HAMAP" id="MF_00193">
    <property type="entry name" value="NadE_ammonia_dep"/>
    <property type="match status" value="1"/>
</dbReference>
<dbReference type="InterPro" id="IPR022926">
    <property type="entry name" value="NH(3)-dep_NAD(+)_synth"/>
</dbReference>
<feature type="binding site" evidence="8">
    <location>
        <position position="186"/>
    </location>
    <ligand>
        <name>ATP</name>
        <dbReference type="ChEBI" id="CHEBI:30616"/>
    </ligand>
</feature>
<dbReference type="CDD" id="cd00553">
    <property type="entry name" value="NAD_synthase"/>
    <property type="match status" value="1"/>
</dbReference>
<proteinExistence type="inferred from homology"/>
<dbReference type="EMBL" id="JBHTAS010000001">
    <property type="protein sequence ID" value="MFC7140362.1"/>
    <property type="molecule type" value="Genomic_DNA"/>
</dbReference>
<name>A0ABD5XYW1_9EURY</name>
<evidence type="ECO:0000313" key="13">
    <source>
        <dbReference type="EMBL" id="MFC7140362.1"/>
    </source>
</evidence>
<keyword evidence="7 8" id="KW-0520">NAD</keyword>
<organism evidence="13 14">
    <name type="scientific">Halosimplex aquaticum</name>
    <dbReference type="NCBI Taxonomy" id="3026162"/>
    <lineage>
        <taxon>Archaea</taxon>
        <taxon>Methanobacteriati</taxon>
        <taxon>Methanobacteriota</taxon>
        <taxon>Stenosarchaea group</taxon>
        <taxon>Halobacteria</taxon>
        <taxon>Halobacteriales</taxon>
        <taxon>Haloarculaceae</taxon>
        <taxon>Halosimplex</taxon>
    </lineage>
</organism>
<gene>
    <name evidence="8" type="primary">nadE</name>
    <name evidence="13" type="ORF">ACFQMA_11050</name>
</gene>
<feature type="region of interest" description="Disordered" evidence="11">
    <location>
        <begin position="271"/>
        <end position="290"/>
    </location>
</feature>